<evidence type="ECO:0000313" key="2">
    <source>
        <dbReference type="Proteomes" id="UP000484015"/>
    </source>
</evidence>
<reference evidence="1 2" key="1">
    <citation type="submission" date="2019-11" db="EMBL/GenBank/DDBJ databases">
        <title>Type strains purchased from KCTC, JCM and DSMZ.</title>
        <authorList>
            <person name="Lu H."/>
        </authorList>
    </citation>
    <scope>NUCLEOTIDE SEQUENCE [LARGE SCALE GENOMIC DNA]</scope>
    <source>
        <strain evidence="1 2">KCTC 42409</strain>
    </source>
</reference>
<comment type="caution">
    <text evidence="1">The sequence shown here is derived from an EMBL/GenBank/DDBJ whole genome shotgun (WGS) entry which is preliminary data.</text>
</comment>
<organism evidence="1 2">
    <name type="scientific">Pseudoduganella ginsengisoli</name>
    <dbReference type="NCBI Taxonomy" id="1462440"/>
    <lineage>
        <taxon>Bacteria</taxon>
        <taxon>Pseudomonadati</taxon>
        <taxon>Pseudomonadota</taxon>
        <taxon>Betaproteobacteria</taxon>
        <taxon>Burkholderiales</taxon>
        <taxon>Oxalobacteraceae</taxon>
        <taxon>Telluria group</taxon>
        <taxon>Pseudoduganella</taxon>
    </lineage>
</organism>
<dbReference type="OrthoDB" id="1453999at2"/>
<dbReference type="EMBL" id="WNLA01000001">
    <property type="protein sequence ID" value="MTW00676.1"/>
    <property type="molecule type" value="Genomic_DNA"/>
</dbReference>
<dbReference type="Proteomes" id="UP000484015">
    <property type="component" value="Unassembled WGS sequence"/>
</dbReference>
<dbReference type="RefSeq" id="WP_155437089.1">
    <property type="nucleotide sequence ID" value="NZ_WNLA01000001.1"/>
</dbReference>
<dbReference type="AlphaFoldDB" id="A0A6L6PTY0"/>
<evidence type="ECO:0000313" key="1">
    <source>
        <dbReference type="EMBL" id="MTW00676.1"/>
    </source>
</evidence>
<sequence length="91" mass="9650">MQAHDILPAGASTAQFNGMEVRKGTIAAFLANARCWLNPDSTTAERAQAETDMAQALPAMAAIGVFDVLLPRDPHLAAWLAAKQQPCACTK</sequence>
<name>A0A6L6PTY0_9BURK</name>
<gene>
    <name evidence="1" type="ORF">GM668_01105</name>
</gene>
<keyword evidence="2" id="KW-1185">Reference proteome</keyword>
<accession>A0A6L6PTY0</accession>
<proteinExistence type="predicted"/>
<protein>
    <recommendedName>
        <fullName evidence="3">Preprotein translocase subunit SecD</fullName>
    </recommendedName>
</protein>
<evidence type="ECO:0008006" key="3">
    <source>
        <dbReference type="Google" id="ProtNLM"/>
    </source>
</evidence>